<organism evidence="6 7">
    <name type="scientific">Sesamum angolense</name>
    <dbReference type="NCBI Taxonomy" id="2727404"/>
    <lineage>
        <taxon>Eukaryota</taxon>
        <taxon>Viridiplantae</taxon>
        <taxon>Streptophyta</taxon>
        <taxon>Embryophyta</taxon>
        <taxon>Tracheophyta</taxon>
        <taxon>Spermatophyta</taxon>
        <taxon>Magnoliopsida</taxon>
        <taxon>eudicotyledons</taxon>
        <taxon>Gunneridae</taxon>
        <taxon>Pentapetalae</taxon>
        <taxon>asterids</taxon>
        <taxon>lamiids</taxon>
        <taxon>Lamiales</taxon>
        <taxon>Pedaliaceae</taxon>
        <taxon>Sesamum</taxon>
    </lineage>
</organism>
<reference evidence="6" key="2">
    <citation type="journal article" date="2024" name="Plant">
        <title>Genomic evolution and insights into agronomic trait innovations of Sesamum species.</title>
        <authorList>
            <person name="Miao H."/>
            <person name="Wang L."/>
            <person name="Qu L."/>
            <person name="Liu H."/>
            <person name="Sun Y."/>
            <person name="Le M."/>
            <person name="Wang Q."/>
            <person name="Wei S."/>
            <person name="Zheng Y."/>
            <person name="Lin W."/>
            <person name="Duan Y."/>
            <person name="Cao H."/>
            <person name="Xiong S."/>
            <person name="Wang X."/>
            <person name="Wei L."/>
            <person name="Li C."/>
            <person name="Ma Q."/>
            <person name="Ju M."/>
            <person name="Zhao R."/>
            <person name="Li G."/>
            <person name="Mu C."/>
            <person name="Tian Q."/>
            <person name="Mei H."/>
            <person name="Zhang T."/>
            <person name="Gao T."/>
            <person name="Zhang H."/>
        </authorList>
    </citation>
    <scope>NUCLEOTIDE SEQUENCE</scope>
    <source>
        <strain evidence="6">K16</strain>
    </source>
</reference>
<reference evidence="6" key="1">
    <citation type="submission" date="2020-06" db="EMBL/GenBank/DDBJ databases">
        <authorList>
            <person name="Li T."/>
            <person name="Hu X."/>
            <person name="Zhang T."/>
            <person name="Song X."/>
            <person name="Zhang H."/>
            <person name="Dai N."/>
            <person name="Sheng W."/>
            <person name="Hou X."/>
            <person name="Wei L."/>
        </authorList>
    </citation>
    <scope>NUCLEOTIDE SEQUENCE</scope>
    <source>
        <strain evidence="6">K16</strain>
        <tissue evidence="6">Leaf</tissue>
    </source>
</reference>
<evidence type="ECO:0000256" key="2">
    <source>
        <dbReference type="ARBA" id="ARBA00022723"/>
    </source>
</evidence>
<dbReference type="InterPro" id="IPR007650">
    <property type="entry name" value="Zf-FLZ_dom"/>
</dbReference>
<evidence type="ECO:0000313" key="7">
    <source>
        <dbReference type="Proteomes" id="UP001289374"/>
    </source>
</evidence>
<dbReference type="PANTHER" id="PTHR47208:SF1">
    <property type="entry name" value="OS02G0174800 PROTEIN"/>
    <property type="match status" value="1"/>
</dbReference>
<evidence type="ECO:0000256" key="4">
    <source>
        <dbReference type="PROSITE-ProRule" id="PRU01131"/>
    </source>
</evidence>
<dbReference type="InterPro" id="IPR044604">
    <property type="entry name" value="FLZ12/13/14"/>
</dbReference>
<sequence>MSLGFMKRGGSRVRANPPCCHHYMGKQGIVDKPLILAPTDSTKPTGANKSPKIFEEPNGVVGLGILAALENQDPDYISGGGRSAVLAISPKSASNPIPILSNKIFSEDDSSKKLSGDEMGVDEEYTCVISHIGENLIKKEYFEADLLGSNNGSQRVSVVKGNVGGCEAVSASGGCGGIAALEIADFLYSCFLCKKRLHGLDIFMYRGEKAFCSAECRYRQISIDEQNEKCHSGARKPVEHSVSPCSDPLQFSTGVAAA</sequence>
<evidence type="ECO:0000259" key="5">
    <source>
        <dbReference type="PROSITE" id="PS51795"/>
    </source>
</evidence>
<keyword evidence="2" id="KW-0479">Metal-binding</keyword>
<feature type="domain" description="FLZ-type" evidence="5">
    <location>
        <begin position="185"/>
        <end position="228"/>
    </location>
</feature>
<dbReference type="Pfam" id="PF04570">
    <property type="entry name" value="zf-FLZ"/>
    <property type="match status" value="1"/>
</dbReference>
<dbReference type="GO" id="GO:0008270">
    <property type="term" value="F:zinc ion binding"/>
    <property type="evidence" value="ECO:0007669"/>
    <property type="project" value="UniProtKB-KW"/>
</dbReference>
<evidence type="ECO:0000313" key="6">
    <source>
        <dbReference type="EMBL" id="KAK4396660.1"/>
    </source>
</evidence>
<dbReference type="PROSITE" id="PS51795">
    <property type="entry name" value="ZF_FLZ"/>
    <property type="match status" value="1"/>
</dbReference>
<keyword evidence="3" id="KW-0862">Zinc</keyword>
<dbReference type="PANTHER" id="PTHR47208">
    <property type="entry name" value="OS02G0174800 PROTEIN"/>
    <property type="match status" value="1"/>
</dbReference>
<evidence type="ECO:0000256" key="1">
    <source>
        <dbReference type="ARBA" id="ARBA00009374"/>
    </source>
</evidence>
<keyword evidence="3" id="KW-0863">Zinc-finger</keyword>
<comment type="caution">
    <text evidence="6">The sequence shown here is derived from an EMBL/GenBank/DDBJ whole genome shotgun (WGS) entry which is preliminary data.</text>
</comment>
<name>A0AAE1WNQ6_9LAMI</name>
<comment type="similarity">
    <text evidence="1">Belongs to the FLZ family.</text>
</comment>
<proteinExistence type="inferred from homology"/>
<feature type="zinc finger region" description="FLZ-type" evidence="4">
    <location>
        <begin position="185"/>
        <end position="228"/>
    </location>
</feature>
<evidence type="ECO:0000256" key="3">
    <source>
        <dbReference type="ARBA" id="ARBA00022771"/>
    </source>
</evidence>
<gene>
    <name evidence="6" type="ORF">Sango_1502600</name>
</gene>
<accession>A0AAE1WNQ6</accession>
<protein>
    <submittedName>
        <fullName evidence="6">FCS-Like Zinc finger 14</fullName>
    </submittedName>
</protein>
<keyword evidence="7" id="KW-1185">Reference proteome</keyword>
<dbReference type="AlphaFoldDB" id="A0AAE1WNQ6"/>
<dbReference type="Proteomes" id="UP001289374">
    <property type="component" value="Unassembled WGS sequence"/>
</dbReference>
<dbReference type="EMBL" id="JACGWL010000008">
    <property type="protein sequence ID" value="KAK4396660.1"/>
    <property type="molecule type" value="Genomic_DNA"/>
</dbReference>